<dbReference type="SUPFAM" id="SSF55846">
    <property type="entry name" value="N-acetylmuramoyl-L-alanine amidase-like"/>
    <property type="match status" value="1"/>
</dbReference>
<dbReference type="InterPro" id="IPR002502">
    <property type="entry name" value="Amidase_domain"/>
</dbReference>
<sequence length="125" mass="13919">MTGNETELTLKDLDRKHRQAGWNGCGYHHVIRRSGLVEDGRPHDAAGAHVKSFDKYSLGICVVGDGVNFTEGQWSALARITTTLVRLYPNVKVMGHRDCPNMTTKCPGFDVGAWWKPNDPRIDVV</sequence>
<dbReference type="InterPro" id="IPR015510">
    <property type="entry name" value="PGRP"/>
</dbReference>
<protein>
    <submittedName>
        <fullName evidence="4">Lysozyme</fullName>
    </submittedName>
</protein>
<evidence type="ECO:0000256" key="1">
    <source>
        <dbReference type="ARBA" id="ARBA00022529"/>
    </source>
</evidence>
<keyword evidence="2" id="KW-0081">Bacteriolytic enzyme</keyword>
<evidence type="ECO:0000313" key="4">
    <source>
        <dbReference type="EMBL" id="CAB4165474.1"/>
    </source>
</evidence>
<gene>
    <name evidence="4" type="ORF">UFOVP823_50</name>
</gene>
<organism evidence="4">
    <name type="scientific">uncultured Caudovirales phage</name>
    <dbReference type="NCBI Taxonomy" id="2100421"/>
    <lineage>
        <taxon>Viruses</taxon>
        <taxon>Duplodnaviria</taxon>
        <taxon>Heunggongvirae</taxon>
        <taxon>Uroviricota</taxon>
        <taxon>Caudoviricetes</taxon>
        <taxon>Peduoviridae</taxon>
        <taxon>Maltschvirus</taxon>
        <taxon>Maltschvirus maltsch</taxon>
    </lineage>
</organism>
<accession>A0A6J5PD36</accession>
<dbReference type="PANTHER" id="PTHR11022:SF41">
    <property type="entry name" value="PEPTIDOGLYCAN-RECOGNITION PROTEIN LC-RELATED"/>
    <property type="match status" value="1"/>
</dbReference>
<dbReference type="Pfam" id="PF01510">
    <property type="entry name" value="Amidase_2"/>
    <property type="match status" value="1"/>
</dbReference>
<dbReference type="GO" id="GO:0001897">
    <property type="term" value="P:symbiont-mediated cytolysis of host cell"/>
    <property type="evidence" value="ECO:0007669"/>
    <property type="project" value="UniProtKB-ARBA"/>
</dbReference>
<name>A0A6J5PD36_9CAUD</name>
<dbReference type="CDD" id="cd06583">
    <property type="entry name" value="PGRP"/>
    <property type="match status" value="1"/>
</dbReference>
<evidence type="ECO:0000256" key="2">
    <source>
        <dbReference type="ARBA" id="ARBA00022638"/>
    </source>
</evidence>
<dbReference type="GO" id="GO:0008745">
    <property type="term" value="F:N-acetylmuramoyl-L-alanine amidase activity"/>
    <property type="evidence" value="ECO:0007669"/>
    <property type="project" value="InterPro"/>
</dbReference>
<dbReference type="GO" id="GO:0009253">
    <property type="term" value="P:peptidoglycan catabolic process"/>
    <property type="evidence" value="ECO:0007669"/>
    <property type="project" value="InterPro"/>
</dbReference>
<dbReference type="EMBL" id="LR796773">
    <property type="protein sequence ID" value="CAB4165474.1"/>
    <property type="molecule type" value="Genomic_DNA"/>
</dbReference>
<dbReference type="Gene3D" id="3.40.80.10">
    <property type="entry name" value="Peptidoglycan recognition protein-like"/>
    <property type="match status" value="1"/>
</dbReference>
<proteinExistence type="predicted"/>
<reference evidence="4" key="1">
    <citation type="submission" date="2020-04" db="EMBL/GenBank/DDBJ databases">
        <authorList>
            <person name="Chiriac C."/>
            <person name="Salcher M."/>
            <person name="Ghai R."/>
            <person name="Kavagutti S V."/>
        </authorList>
    </citation>
    <scope>NUCLEOTIDE SEQUENCE</scope>
</reference>
<feature type="domain" description="N-acetylmuramoyl-L-alanine amidase" evidence="3">
    <location>
        <begin position="15"/>
        <end position="108"/>
    </location>
</feature>
<evidence type="ECO:0000259" key="3">
    <source>
        <dbReference type="Pfam" id="PF01510"/>
    </source>
</evidence>
<dbReference type="InterPro" id="IPR036505">
    <property type="entry name" value="Amidase/PGRP_sf"/>
</dbReference>
<dbReference type="GO" id="GO:0042742">
    <property type="term" value="P:defense response to bacterium"/>
    <property type="evidence" value="ECO:0007669"/>
    <property type="project" value="UniProtKB-KW"/>
</dbReference>
<dbReference type="PANTHER" id="PTHR11022">
    <property type="entry name" value="PEPTIDOGLYCAN RECOGNITION PROTEIN"/>
    <property type="match status" value="1"/>
</dbReference>
<keyword evidence="1" id="KW-0929">Antimicrobial</keyword>